<reference evidence="8" key="1">
    <citation type="submission" date="2023-08" db="EMBL/GenBank/DDBJ databases">
        <authorList>
            <person name="Audoor S."/>
            <person name="Bilcke G."/>
        </authorList>
    </citation>
    <scope>NUCLEOTIDE SEQUENCE</scope>
</reference>
<name>A0AAD2G0F6_9STRA</name>
<dbReference type="AlphaFoldDB" id="A0AAD2G0F6"/>
<gene>
    <name evidence="8" type="ORF">CYCCA115_LOCUS17548</name>
</gene>
<dbReference type="InterPro" id="IPR019775">
    <property type="entry name" value="WD40_repeat_CS"/>
</dbReference>
<dbReference type="PANTHER" id="PTHR14773">
    <property type="entry name" value="WD REPEAT-CONTAINING PROTEIN 76"/>
    <property type="match status" value="1"/>
</dbReference>
<dbReference type="PROSITE" id="PS50082">
    <property type="entry name" value="WD_REPEATS_2"/>
    <property type="match status" value="1"/>
</dbReference>
<dbReference type="GO" id="GO:2000001">
    <property type="term" value="P:regulation of DNA damage checkpoint"/>
    <property type="evidence" value="ECO:0007669"/>
    <property type="project" value="TreeGrafter"/>
</dbReference>
<dbReference type="PROSITE" id="PS00678">
    <property type="entry name" value="WD_REPEATS_1"/>
    <property type="match status" value="1"/>
</dbReference>
<feature type="compositionally biased region" description="Polar residues" evidence="7">
    <location>
        <begin position="43"/>
        <end position="52"/>
    </location>
</feature>
<sequence length="737" mass="80716">MSERKKPRQATLFSFFRQPSKEKKDQSFAEKSKKTPWKRNEKQAQQPSVTSNHDYHDASSPTTTDVRARPVVSPIEATIDNDNTMRDTNTRKRPRPKPSAAKQYRLDGVQSISSNQHSPFKLNELGLTGNDKLKQSKDDSSQQQDEVSTVTNPIQNQSEENVSSDDDSENDETEGMSAYELLRQRNIERNNARLASLGLLNSASLESVKQQTKKKPRRARKTPSTAKAPCIPTRRSTRSRRNVLDATAAATACLDIVTEESSHNADDKAVEQEEEETYTVSPLLQYAMGVESSTSSSSSKTTTNGSVDFPSNDCATTSVLDCGVTSTTTNTTTIVGTDCSSSSLHPMGPRLVPPTGLKAIYSLDFSEPFHSHHPTWLVGAGKAGIVALWDCNGNDNGGWSSTRAHNNEMGQEETECIDPALTWKAHNGRWIAEARFLPSMASSLTSPSRLVTAANDGKLCLWDLSTVSVRSGAPKLLSQSGADLHTSGIFAMDVATWSSSSSDEIMIATGSKDKSVALSVLGGGASNNDFRPIWKSNVPTAKVGAVRLHPTRSSILASASDDDLVSVHDYKCGEQNGLVVQLENAHHRPHSVVWDPQHSDLLMTAGLDKEIKIWDIRSTKEPIVVLHGHVPENTPRCKRIHHPTFYYPERRRRDDGASSFVLSGGERSQALSMFHHDVPAKEDKREISSRMLYSRGKLPVDCGDAGCIAVNDNKVAVSVDGGEILILSPIYHDDKKQ</sequence>
<feature type="compositionally biased region" description="Basic and acidic residues" evidence="7">
    <location>
        <begin position="131"/>
        <end position="140"/>
    </location>
</feature>
<dbReference type="PANTHER" id="PTHR14773:SF2">
    <property type="entry name" value="(WILD MALAYSIAN BANANA) HYPOTHETICAL PROTEIN"/>
    <property type="match status" value="1"/>
</dbReference>
<dbReference type="InterPro" id="IPR036322">
    <property type="entry name" value="WD40_repeat_dom_sf"/>
</dbReference>
<evidence type="ECO:0000256" key="7">
    <source>
        <dbReference type="SAM" id="MobiDB-lite"/>
    </source>
</evidence>
<dbReference type="GO" id="GO:0005634">
    <property type="term" value="C:nucleus"/>
    <property type="evidence" value="ECO:0007669"/>
    <property type="project" value="TreeGrafter"/>
</dbReference>
<evidence type="ECO:0000256" key="5">
    <source>
        <dbReference type="ARBA" id="ARBA00023125"/>
    </source>
</evidence>
<feature type="region of interest" description="Disordered" evidence="7">
    <location>
        <begin position="206"/>
        <end position="240"/>
    </location>
</feature>
<keyword evidence="4" id="KW-0227">DNA damage</keyword>
<dbReference type="SMART" id="SM00320">
    <property type="entry name" value="WD40"/>
    <property type="match status" value="5"/>
</dbReference>
<dbReference type="Proteomes" id="UP001295423">
    <property type="component" value="Unassembled WGS sequence"/>
</dbReference>
<evidence type="ECO:0000256" key="2">
    <source>
        <dbReference type="ARBA" id="ARBA00022574"/>
    </source>
</evidence>
<feature type="repeat" description="WD" evidence="6">
    <location>
        <begin position="591"/>
        <end position="624"/>
    </location>
</feature>
<evidence type="ECO:0000256" key="6">
    <source>
        <dbReference type="PROSITE-ProRule" id="PRU00221"/>
    </source>
</evidence>
<keyword evidence="9" id="KW-1185">Reference proteome</keyword>
<dbReference type="InterPro" id="IPR015943">
    <property type="entry name" value="WD40/YVTN_repeat-like_dom_sf"/>
</dbReference>
<feature type="compositionally biased region" description="Acidic residues" evidence="7">
    <location>
        <begin position="162"/>
        <end position="173"/>
    </location>
</feature>
<comment type="similarity">
    <text evidence="1">Belongs to the WD repeat DDB2/WDR76 family.</text>
</comment>
<evidence type="ECO:0000256" key="1">
    <source>
        <dbReference type="ARBA" id="ARBA00005434"/>
    </source>
</evidence>
<comment type="caution">
    <text evidence="8">The sequence shown here is derived from an EMBL/GenBank/DDBJ whole genome shotgun (WGS) entry which is preliminary data.</text>
</comment>
<dbReference type="GO" id="GO:0003677">
    <property type="term" value="F:DNA binding"/>
    <property type="evidence" value="ECO:0007669"/>
    <property type="project" value="UniProtKB-KW"/>
</dbReference>
<dbReference type="Gene3D" id="2.130.10.10">
    <property type="entry name" value="YVTN repeat-like/Quinoprotein amine dehydrogenase"/>
    <property type="match status" value="2"/>
</dbReference>
<organism evidence="8 9">
    <name type="scientific">Cylindrotheca closterium</name>
    <dbReference type="NCBI Taxonomy" id="2856"/>
    <lineage>
        <taxon>Eukaryota</taxon>
        <taxon>Sar</taxon>
        <taxon>Stramenopiles</taxon>
        <taxon>Ochrophyta</taxon>
        <taxon>Bacillariophyta</taxon>
        <taxon>Bacillariophyceae</taxon>
        <taxon>Bacillariophycidae</taxon>
        <taxon>Bacillariales</taxon>
        <taxon>Bacillariaceae</taxon>
        <taxon>Cylindrotheca</taxon>
    </lineage>
</organism>
<evidence type="ECO:0000256" key="4">
    <source>
        <dbReference type="ARBA" id="ARBA00022763"/>
    </source>
</evidence>
<dbReference type="SUPFAM" id="SSF50978">
    <property type="entry name" value="WD40 repeat-like"/>
    <property type="match status" value="1"/>
</dbReference>
<protein>
    <recommendedName>
        <fullName evidence="10">WD40 repeat-like protein</fullName>
    </recommendedName>
</protein>
<keyword evidence="2 6" id="KW-0853">WD repeat</keyword>
<proteinExistence type="inferred from homology"/>
<keyword evidence="5" id="KW-0238">DNA-binding</keyword>
<feature type="region of interest" description="Disordered" evidence="7">
    <location>
        <begin position="1"/>
        <end position="173"/>
    </location>
</feature>
<evidence type="ECO:0000256" key="3">
    <source>
        <dbReference type="ARBA" id="ARBA00022737"/>
    </source>
</evidence>
<evidence type="ECO:0008006" key="10">
    <source>
        <dbReference type="Google" id="ProtNLM"/>
    </source>
</evidence>
<keyword evidence="3" id="KW-0677">Repeat</keyword>
<dbReference type="GO" id="GO:0006974">
    <property type="term" value="P:DNA damage response"/>
    <property type="evidence" value="ECO:0007669"/>
    <property type="project" value="UniProtKB-KW"/>
</dbReference>
<feature type="compositionally biased region" description="Basic residues" evidence="7">
    <location>
        <begin position="211"/>
        <end position="221"/>
    </location>
</feature>
<evidence type="ECO:0000313" key="9">
    <source>
        <dbReference type="Proteomes" id="UP001295423"/>
    </source>
</evidence>
<dbReference type="EMBL" id="CAKOGP040001980">
    <property type="protein sequence ID" value="CAJ1959124.1"/>
    <property type="molecule type" value="Genomic_DNA"/>
</dbReference>
<accession>A0AAD2G0F6</accession>
<feature type="compositionally biased region" description="Polar residues" evidence="7">
    <location>
        <begin position="146"/>
        <end position="157"/>
    </location>
</feature>
<dbReference type="InterPro" id="IPR001680">
    <property type="entry name" value="WD40_rpt"/>
</dbReference>
<feature type="compositionally biased region" description="Basic and acidic residues" evidence="7">
    <location>
        <begin position="19"/>
        <end position="42"/>
    </location>
</feature>
<dbReference type="InterPro" id="IPR050853">
    <property type="entry name" value="WD_repeat_DNA-damage-binding"/>
</dbReference>
<evidence type="ECO:0000313" key="8">
    <source>
        <dbReference type="EMBL" id="CAJ1959124.1"/>
    </source>
</evidence>